<gene>
    <name evidence="7" type="ORF">P8935_13055</name>
</gene>
<feature type="transmembrane region" description="Helical" evidence="5">
    <location>
        <begin position="51"/>
        <end position="69"/>
    </location>
</feature>
<evidence type="ECO:0000256" key="1">
    <source>
        <dbReference type="ARBA" id="ARBA00004370"/>
    </source>
</evidence>
<accession>A0AAU7DEC7</accession>
<dbReference type="EMBL" id="CP121196">
    <property type="protein sequence ID" value="XBH15497.1"/>
    <property type="molecule type" value="Genomic_DNA"/>
</dbReference>
<dbReference type="InterPro" id="IPR025423">
    <property type="entry name" value="TMEM205-like"/>
</dbReference>
<name>A0AAU7DEC7_9BACT</name>
<keyword evidence="3 5" id="KW-1133">Transmembrane helix</keyword>
<evidence type="ECO:0000256" key="3">
    <source>
        <dbReference type="ARBA" id="ARBA00022989"/>
    </source>
</evidence>
<dbReference type="GO" id="GO:0016020">
    <property type="term" value="C:membrane"/>
    <property type="evidence" value="ECO:0007669"/>
    <property type="project" value="UniProtKB-SubCell"/>
</dbReference>
<reference evidence="7" key="1">
    <citation type="submission" date="2023-03" db="EMBL/GenBank/DDBJ databases">
        <title>Edaphobacter sp.</title>
        <authorList>
            <person name="Huber K.J."/>
            <person name="Papendorf J."/>
            <person name="Pilke C."/>
            <person name="Bunk B."/>
            <person name="Sproeer C."/>
            <person name="Pester M."/>
        </authorList>
    </citation>
    <scope>NUCLEOTIDE SEQUENCE</scope>
    <source>
        <strain evidence="7">DSM 110680</strain>
    </source>
</reference>
<feature type="domain" description="TMEM205-like" evidence="6">
    <location>
        <begin position="11"/>
        <end position="108"/>
    </location>
</feature>
<proteinExistence type="predicted"/>
<feature type="transmembrane region" description="Helical" evidence="5">
    <location>
        <begin position="81"/>
        <end position="102"/>
    </location>
</feature>
<evidence type="ECO:0000256" key="5">
    <source>
        <dbReference type="SAM" id="Phobius"/>
    </source>
</evidence>
<evidence type="ECO:0000259" key="6">
    <source>
        <dbReference type="Pfam" id="PF13664"/>
    </source>
</evidence>
<feature type="transmembrane region" description="Helical" evidence="5">
    <location>
        <begin position="143"/>
        <end position="160"/>
    </location>
</feature>
<keyword evidence="2 5" id="KW-0812">Transmembrane</keyword>
<organism evidence="7">
    <name type="scientific">Telmatobacter sp. DSM 110680</name>
    <dbReference type="NCBI Taxonomy" id="3036704"/>
    <lineage>
        <taxon>Bacteria</taxon>
        <taxon>Pseudomonadati</taxon>
        <taxon>Acidobacteriota</taxon>
        <taxon>Terriglobia</taxon>
        <taxon>Terriglobales</taxon>
        <taxon>Acidobacteriaceae</taxon>
        <taxon>Telmatobacter</taxon>
    </lineage>
</organism>
<evidence type="ECO:0000256" key="2">
    <source>
        <dbReference type="ARBA" id="ARBA00022692"/>
    </source>
</evidence>
<protein>
    <submittedName>
        <fullName evidence="7">DUF4149 domain-containing protein</fullName>
    </submittedName>
</protein>
<dbReference type="Pfam" id="PF13664">
    <property type="entry name" value="DUF4149"/>
    <property type="match status" value="1"/>
</dbReference>
<dbReference type="RefSeq" id="WP_348260730.1">
    <property type="nucleotide sequence ID" value="NZ_CP121196.1"/>
</dbReference>
<evidence type="ECO:0000313" key="7">
    <source>
        <dbReference type="EMBL" id="XBH15497.1"/>
    </source>
</evidence>
<evidence type="ECO:0000256" key="4">
    <source>
        <dbReference type="ARBA" id="ARBA00023136"/>
    </source>
</evidence>
<comment type="subcellular location">
    <subcellularLocation>
        <location evidence="1">Membrane</location>
    </subcellularLocation>
</comment>
<dbReference type="AlphaFoldDB" id="A0AAU7DEC7"/>
<sequence>MKTLLRTLLFLALIVWIGAEIFFPVVAAVTFGSLPGATHTAGSIVGELLRILHGMGIVCGLVLLALMALAPAWNIYKPKSVLAPMVLVVVMLACTAFSQYVIIPAMERDRAAAGGAIDTADSTNPTTAHFNMLHNRSEHVEEAILLFGIATVVLVAFAESSRV</sequence>
<keyword evidence="4 5" id="KW-0472">Membrane</keyword>